<evidence type="ECO:0000256" key="4">
    <source>
        <dbReference type="ARBA" id="ARBA00023049"/>
    </source>
</evidence>
<dbReference type="PRINTS" id="PR00599">
    <property type="entry name" value="MAPEPTIDASE"/>
</dbReference>
<dbReference type="GO" id="GO:0102009">
    <property type="term" value="F:proline dipeptidase activity"/>
    <property type="evidence" value="ECO:0007669"/>
    <property type="project" value="UniProtKB-EC"/>
</dbReference>
<accession>A0A7H9CLX0</accession>
<keyword evidence="7" id="KW-1185">Reference proteome</keyword>
<organism evidence="6 7">
    <name type="scientific">Candidatus Campylobacter infans</name>
    <dbReference type="NCBI Taxonomy" id="2561898"/>
    <lineage>
        <taxon>Bacteria</taxon>
        <taxon>Pseudomonadati</taxon>
        <taxon>Campylobacterota</taxon>
        <taxon>Epsilonproteobacteria</taxon>
        <taxon>Campylobacterales</taxon>
        <taxon>Campylobacteraceae</taxon>
        <taxon>Campylobacter</taxon>
    </lineage>
</organism>
<dbReference type="Pfam" id="PF00557">
    <property type="entry name" value="Peptidase_M24"/>
    <property type="match status" value="1"/>
</dbReference>
<dbReference type="InterPro" id="IPR036005">
    <property type="entry name" value="Creatinase/aminopeptidase-like"/>
</dbReference>
<dbReference type="AlphaFoldDB" id="A0A7H9CLX0"/>
<dbReference type="KEGG" id="cinf:CINF_1728"/>
<dbReference type="Gene3D" id="3.90.230.10">
    <property type="entry name" value="Creatinase/methionine aminopeptidase superfamily"/>
    <property type="match status" value="1"/>
</dbReference>
<evidence type="ECO:0000256" key="2">
    <source>
        <dbReference type="ARBA" id="ARBA00022723"/>
    </source>
</evidence>
<evidence type="ECO:0000256" key="3">
    <source>
        <dbReference type="ARBA" id="ARBA00022801"/>
    </source>
</evidence>
<keyword evidence="6" id="KW-0224">Dipeptidase</keyword>
<dbReference type="EC" id="3.4.13.9" evidence="6"/>
<dbReference type="Proteomes" id="UP000509414">
    <property type="component" value="Chromosome"/>
</dbReference>
<dbReference type="Gene3D" id="3.40.350.10">
    <property type="entry name" value="Creatinase/prolidase N-terminal domain"/>
    <property type="match status" value="1"/>
</dbReference>
<dbReference type="GO" id="GO:0008235">
    <property type="term" value="F:metalloexopeptidase activity"/>
    <property type="evidence" value="ECO:0007669"/>
    <property type="project" value="UniProtKB-ARBA"/>
</dbReference>
<dbReference type="GO" id="GO:0046872">
    <property type="term" value="F:metal ion binding"/>
    <property type="evidence" value="ECO:0007669"/>
    <property type="project" value="UniProtKB-KW"/>
</dbReference>
<evidence type="ECO:0000256" key="1">
    <source>
        <dbReference type="ARBA" id="ARBA00022670"/>
    </source>
</evidence>
<dbReference type="PROSITE" id="PS00491">
    <property type="entry name" value="PROLINE_PEPTIDASE"/>
    <property type="match status" value="1"/>
</dbReference>
<dbReference type="CDD" id="cd01092">
    <property type="entry name" value="APP-like"/>
    <property type="match status" value="1"/>
</dbReference>
<evidence type="ECO:0000259" key="5">
    <source>
        <dbReference type="Pfam" id="PF00557"/>
    </source>
</evidence>
<dbReference type="PANTHER" id="PTHR46112">
    <property type="entry name" value="AMINOPEPTIDASE"/>
    <property type="match status" value="1"/>
</dbReference>
<keyword evidence="2" id="KW-0479">Metal-binding</keyword>
<dbReference type="InterPro" id="IPR000994">
    <property type="entry name" value="Pept_M24"/>
</dbReference>
<evidence type="ECO:0000313" key="6">
    <source>
        <dbReference type="EMBL" id="QLI06198.1"/>
    </source>
</evidence>
<dbReference type="EMBL" id="CP049075">
    <property type="protein sequence ID" value="QLI06198.1"/>
    <property type="molecule type" value="Genomic_DNA"/>
</dbReference>
<reference evidence="6 7" key="1">
    <citation type="submission" date="2020-02" db="EMBL/GenBank/DDBJ databases">
        <title>Complete genome sequence of the novel Campylobacter species Candidatus Campylobacter infans.</title>
        <authorList>
            <person name="Duim B."/>
            <person name="Zomer A."/>
            <person name="van der Graaf L."/>
            <person name="Wagenaar J."/>
        </authorList>
    </citation>
    <scope>NUCLEOTIDE SEQUENCE [LARGE SCALE GENOMIC DNA]</scope>
    <source>
        <strain evidence="6 7">19S00001</strain>
    </source>
</reference>
<dbReference type="SUPFAM" id="SSF53092">
    <property type="entry name" value="Creatinase/prolidase N-terminal domain"/>
    <property type="match status" value="1"/>
</dbReference>
<dbReference type="InterPro" id="IPR029149">
    <property type="entry name" value="Creatin/AminoP/Spt16_N"/>
</dbReference>
<keyword evidence="4" id="KW-0482">Metalloprotease</keyword>
<keyword evidence="1" id="KW-0645">Protease</keyword>
<dbReference type="GO" id="GO:0006508">
    <property type="term" value="P:proteolysis"/>
    <property type="evidence" value="ECO:0007669"/>
    <property type="project" value="UniProtKB-KW"/>
</dbReference>
<keyword evidence="3 6" id="KW-0378">Hydrolase</keyword>
<dbReference type="SUPFAM" id="SSF55920">
    <property type="entry name" value="Creatinase/aminopeptidase"/>
    <property type="match status" value="1"/>
</dbReference>
<dbReference type="GO" id="GO:0004177">
    <property type="term" value="F:aminopeptidase activity"/>
    <property type="evidence" value="ECO:0007669"/>
    <property type="project" value="UniProtKB-ARBA"/>
</dbReference>
<gene>
    <name evidence="6" type="primary">pepQ</name>
    <name evidence="6" type="ORF">CINF_1728</name>
</gene>
<name>A0A7H9CLX0_9BACT</name>
<evidence type="ECO:0000313" key="7">
    <source>
        <dbReference type="Proteomes" id="UP000509414"/>
    </source>
</evidence>
<protein>
    <submittedName>
        <fullName evidence="6">Xaa-Pro dipeptidase, M24 metallopeptidase family</fullName>
        <ecNumber evidence="6">3.4.13.9</ecNumber>
    </submittedName>
</protein>
<dbReference type="RefSeq" id="WP_179975255.1">
    <property type="nucleotide sequence ID" value="NZ_CP049075.1"/>
</dbReference>
<dbReference type="InterPro" id="IPR050659">
    <property type="entry name" value="Peptidase_M24B"/>
</dbReference>
<dbReference type="InterPro" id="IPR001714">
    <property type="entry name" value="Pept_M24_MAP"/>
</dbReference>
<feature type="domain" description="Peptidase M24" evidence="5">
    <location>
        <begin position="120"/>
        <end position="338"/>
    </location>
</feature>
<dbReference type="InterPro" id="IPR001131">
    <property type="entry name" value="Peptidase_M24B_aminopep-P_CS"/>
</dbReference>
<dbReference type="PANTHER" id="PTHR46112:SF3">
    <property type="entry name" value="AMINOPEPTIDASE YPDF"/>
    <property type="match status" value="1"/>
</dbReference>
<sequence>MQNFILQNENAVYYECGYSCDNEIFIKAGDEQFFITDARYGIEAKSHLKNTHLIVAQTSLIKEARLLLRKLAPKKLSLDPADFSYQSLKDLTRDMYFSLDFAHNFSQKKRIIKNADEIEILKKAAKLGAKGFNKIAKKLSKIIANKEKISEQRLNFLSAQILQKHGQLGLSFAPITAFNANAAKAHALPENIIAKKGDLFLLDAGIRYQRYCSDRTRTLELNQKMQMSKTQKFKDSKKNEIYQIVLQAQQAAINAVKPGVLACDIDAKARSVIQKAGYGKNFFHSTGHGVGLDIHELPRINQSSTEILKEGMIFSIEPGIYFEGEFGVRIEDVVVVTKNGCEIF</sequence>
<proteinExistence type="predicted"/>